<dbReference type="InterPro" id="IPR006094">
    <property type="entry name" value="Oxid_FAD_bind_N"/>
</dbReference>
<evidence type="ECO:0000313" key="6">
    <source>
        <dbReference type="EMBL" id="KPI40317.1"/>
    </source>
</evidence>
<name>A0A0N1HB70_9EURO</name>
<proteinExistence type="inferred from homology"/>
<keyword evidence="2" id="KW-0285">Flavoprotein</keyword>
<dbReference type="InterPro" id="IPR016169">
    <property type="entry name" value="FAD-bd_PCMH_sub2"/>
</dbReference>
<comment type="similarity">
    <text evidence="1">Belongs to the oxygen-dependent FAD-linked oxidoreductase family.</text>
</comment>
<dbReference type="InterPro" id="IPR016166">
    <property type="entry name" value="FAD-bd_PCMH"/>
</dbReference>
<dbReference type="InterPro" id="IPR036318">
    <property type="entry name" value="FAD-bd_PCMH-like_sf"/>
</dbReference>
<sequence>MAVTTYSKLQHAGLEHILLQPSDGAYAARQGSYLAQNAALNPACVLQPRTAEDVSQVMRAIADTGINFAVRSGGCVLWPGGSSIADGVTIDLGAMGDVIYNSSTRIASLQPGSNWGEVYKEMEKHCVMVAGARDVAVGVGGFLTGGGNSYLTGRIGFACDTVVNFEVVLADSRIVNANATEHADLWKALKGGWSNVGIVTRFDVGTLPGNSIWAGSRVHDYSIIDKAAAALVKYTEQCHKAPQTAHLLVGGYNPNFPGGRAIVTVVADTEGNEAPQIFDEILSIPTVFENLGQTTIRAMAKQSGYSAETRRRAHWFTLTFANDIEIVKKAISLHEKLATDAKAIVGSDNFVTSMVFQPLPACFAEIGTRKGGNSMGLAAVKSNSIMWLLTMNFADPSLDESIYEACRGCEKDLEAFARSRGGDVPWRYINYADKSQHPWLSCGPELVDFLTEVSKKYDPQQVFQHQQPGSFTLLNARTANAHPMALTAATIEGA</sequence>
<dbReference type="SUPFAM" id="SSF56176">
    <property type="entry name" value="FAD-binding/transporter-associated domain-like"/>
    <property type="match status" value="1"/>
</dbReference>
<evidence type="ECO:0000256" key="1">
    <source>
        <dbReference type="ARBA" id="ARBA00005466"/>
    </source>
</evidence>
<keyword evidence="7" id="KW-1185">Reference proteome</keyword>
<dbReference type="GO" id="GO:0016491">
    <property type="term" value="F:oxidoreductase activity"/>
    <property type="evidence" value="ECO:0007669"/>
    <property type="project" value="UniProtKB-KW"/>
</dbReference>
<comment type="caution">
    <text evidence="6">The sequence shown here is derived from an EMBL/GenBank/DDBJ whole genome shotgun (WGS) entry which is preliminary data.</text>
</comment>
<dbReference type="EMBL" id="LFJN01000012">
    <property type="protein sequence ID" value="KPI40317.1"/>
    <property type="molecule type" value="Genomic_DNA"/>
</dbReference>
<dbReference type="AlphaFoldDB" id="A0A0N1HB70"/>
<evidence type="ECO:0000256" key="4">
    <source>
        <dbReference type="ARBA" id="ARBA00023002"/>
    </source>
</evidence>
<evidence type="ECO:0000256" key="2">
    <source>
        <dbReference type="ARBA" id="ARBA00022630"/>
    </source>
</evidence>
<dbReference type="InterPro" id="IPR050416">
    <property type="entry name" value="FAD-linked_Oxidoreductase"/>
</dbReference>
<evidence type="ECO:0000256" key="3">
    <source>
        <dbReference type="ARBA" id="ARBA00022827"/>
    </source>
</evidence>
<gene>
    <name evidence="6" type="ORF">AB675_7828</name>
</gene>
<dbReference type="PROSITE" id="PS51387">
    <property type="entry name" value="FAD_PCMH"/>
    <property type="match status" value="1"/>
</dbReference>
<keyword evidence="3" id="KW-0274">FAD</keyword>
<dbReference type="RefSeq" id="XP_018000280.1">
    <property type="nucleotide sequence ID" value="XM_018148225.1"/>
</dbReference>
<keyword evidence="4" id="KW-0560">Oxidoreductase</keyword>
<dbReference type="Proteomes" id="UP000038010">
    <property type="component" value="Unassembled WGS sequence"/>
</dbReference>
<dbReference type="OrthoDB" id="2151789at2759"/>
<organism evidence="6 7">
    <name type="scientific">Cyphellophora attinorum</name>
    <dbReference type="NCBI Taxonomy" id="1664694"/>
    <lineage>
        <taxon>Eukaryota</taxon>
        <taxon>Fungi</taxon>
        <taxon>Dikarya</taxon>
        <taxon>Ascomycota</taxon>
        <taxon>Pezizomycotina</taxon>
        <taxon>Eurotiomycetes</taxon>
        <taxon>Chaetothyriomycetidae</taxon>
        <taxon>Chaetothyriales</taxon>
        <taxon>Cyphellophoraceae</taxon>
        <taxon>Cyphellophora</taxon>
    </lineage>
</organism>
<dbReference type="VEuPathDB" id="FungiDB:AB675_7828"/>
<evidence type="ECO:0000313" key="7">
    <source>
        <dbReference type="Proteomes" id="UP000038010"/>
    </source>
</evidence>
<dbReference type="GeneID" id="28740105"/>
<dbReference type="Gene3D" id="3.30.465.10">
    <property type="match status" value="1"/>
</dbReference>
<evidence type="ECO:0000259" key="5">
    <source>
        <dbReference type="PROSITE" id="PS51387"/>
    </source>
</evidence>
<feature type="domain" description="FAD-binding PCMH-type" evidence="5">
    <location>
        <begin position="38"/>
        <end position="209"/>
    </location>
</feature>
<accession>A0A0N1HB70</accession>
<dbReference type="GO" id="GO:0071949">
    <property type="term" value="F:FAD binding"/>
    <property type="evidence" value="ECO:0007669"/>
    <property type="project" value="InterPro"/>
</dbReference>
<dbReference type="PANTHER" id="PTHR42973">
    <property type="entry name" value="BINDING OXIDOREDUCTASE, PUTATIVE (AFU_ORTHOLOGUE AFUA_1G17690)-RELATED"/>
    <property type="match status" value="1"/>
</dbReference>
<dbReference type="Pfam" id="PF01565">
    <property type="entry name" value="FAD_binding_4"/>
    <property type="match status" value="1"/>
</dbReference>
<reference evidence="6 7" key="1">
    <citation type="submission" date="2015-06" db="EMBL/GenBank/DDBJ databases">
        <title>Draft genome of the ant-associated black yeast Phialophora attae CBS 131958.</title>
        <authorList>
            <person name="Moreno L.F."/>
            <person name="Stielow B.J."/>
            <person name="de Hoog S."/>
            <person name="Vicente V.A."/>
            <person name="Weiss V.A."/>
            <person name="de Vries M."/>
            <person name="Cruz L.M."/>
            <person name="Souza E.M."/>
        </authorList>
    </citation>
    <scope>NUCLEOTIDE SEQUENCE [LARGE SCALE GENOMIC DNA]</scope>
    <source>
        <strain evidence="6 7">CBS 131958</strain>
    </source>
</reference>
<protein>
    <submittedName>
        <fullName evidence="6">Bifunctional solanapyrone synthase</fullName>
    </submittedName>
</protein>
<dbReference type="STRING" id="1664694.A0A0N1HB70"/>
<dbReference type="PANTHER" id="PTHR42973:SF53">
    <property type="entry name" value="FAD-BINDING PCMH-TYPE DOMAIN-CONTAINING PROTEIN-RELATED"/>
    <property type="match status" value="1"/>
</dbReference>